<proteinExistence type="predicted"/>
<evidence type="ECO:0000313" key="3">
    <source>
        <dbReference type="Proteomes" id="UP000807504"/>
    </source>
</evidence>
<keyword evidence="3" id="KW-1185">Reference proteome</keyword>
<dbReference type="AlphaFoldDB" id="A0A8T0ESF5"/>
<feature type="region of interest" description="Disordered" evidence="1">
    <location>
        <begin position="1"/>
        <end position="138"/>
    </location>
</feature>
<evidence type="ECO:0000313" key="2">
    <source>
        <dbReference type="EMBL" id="KAF8778882.1"/>
    </source>
</evidence>
<name>A0A8T0ESF5_ARGBR</name>
<organism evidence="2 3">
    <name type="scientific">Argiope bruennichi</name>
    <name type="common">Wasp spider</name>
    <name type="synonym">Aranea bruennichi</name>
    <dbReference type="NCBI Taxonomy" id="94029"/>
    <lineage>
        <taxon>Eukaryota</taxon>
        <taxon>Metazoa</taxon>
        <taxon>Ecdysozoa</taxon>
        <taxon>Arthropoda</taxon>
        <taxon>Chelicerata</taxon>
        <taxon>Arachnida</taxon>
        <taxon>Araneae</taxon>
        <taxon>Araneomorphae</taxon>
        <taxon>Entelegynae</taxon>
        <taxon>Araneoidea</taxon>
        <taxon>Araneidae</taxon>
        <taxon>Argiope</taxon>
    </lineage>
</organism>
<feature type="compositionally biased region" description="Low complexity" evidence="1">
    <location>
        <begin position="38"/>
        <end position="49"/>
    </location>
</feature>
<comment type="caution">
    <text evidence="2">The sequence shown here is derived from an EMBL/GenBank/DDBJ whole genome shotgun (WGS) entry which is preliminary data.</text>
</comment>
<evidence type="ECO:0000256" key="1">
    <source>
        <dbReference type="SAM" id="MobiDB-lite"/>
    </source>
</evidence>
<sequence>MDEFSVDRTSTIPMEMLAHNPVERNDIQDGPISERASSKPTASSKAAAAQKVRGHKGLRESSKSVKMASNSLAIKRPIGRHSKSSVGAKKVARPKAKGVKSPVKKKAAASKDKKPKKSPKRAGLKKPNAKPSTRGIKN</sequence>
<dbReference type="EMBL" id="JABXBU010002072">
    <property type="protein sequence ID" value="KAF8778882.1"/>
    <property type="molecule type" value="Genomic_DNA"/>
</dbReference>
<dbReference type="Proteomes" id="UP000807504">
    <property type="component" value="Unassembled WGS sequence"/>
</dbReference>
<gene>
    <name evidence="2" type="ORF">HNY73_015565</name>
</gene>
<reference evidence="2" key="2">
    <citation type="submission" date="2020-06" db="EMBL/GenBank/DDBJ databases">
        <authorList>
            <person name="Sheffer M."/>
        </authorList>
    </citation>
    <scope>NUCLEOTIDE SEQUENCE</scope>
</reference>
<accession>A0A8T0ESF5</accession>
<reference evidence="2" key="1">
    <citation type="journal article" date="2020" name="bioRxiv">
        <title>Chromosome-level reference genome of the European wasp spider Argiope bruennichi: a resource for studies on range expansion and evolutionary adaptation.</title>
        <authorList>
            <person name="Sheffer M.M."/>
            <person name="Hoppe A."/>
            <person name="Krehenwinkel H."/>
            <person name="Uhl G."/>
            <person name="Kuss A.W."/>
            <person name="Jensen L."/>
            <person name="Jensen C."/>
            <person name="Gillespie R.G."/>
            <person name="Hoff K.J."/>
            <person name="Prost S."/>
        </authorList>
    </citation>
    <scope>NUCLEOTIDE SEQUENCE</scope>
</reference>
<protein>
    <submittedName>
        <fullName evidence="2">Uncharacterized protein</fullName>
    </submittedName>
</protein>
<feature type="compositionally biased region" description="Basic residues" evidence="1">
    <location>
        <begin position="90"/>
        <end position="128"/>
    </location>
</feature>